<dbReference type="RefSeq" id="WP_311369903.1">
    <property type="nucleotide sequence ID" value="NZ_JAVRHX010000006.1"/>
</dbReference>
<sequence length="186" mass="21260">MNIKSSPRLSYRLMDMSDANLLYDVDQDPKVMTFISGGVPSSMALINSKIMPRLGAYLNPEKAWGIWQVNITESDEYIGWILVRPMDFFSDSPQFDNLELGWRFKSHSWGKGYAAESAKHIMDEIALSMGIQKFCAIADPKNTASIRVMEKIGMQYGKTYFHQDPLFSAEMVYYYLQLISKSTSHN</sequence>
<dbReference type="EMBL" id="JAVRHX010000006">
    <property type="protein sequence ID" value="MDT0596381.1"/>
    <property type="molecule type" value="Genomic_DNA"/>
</dbReference>
<dbReference type="SUPFAM" id="SSF55729">
    <property type="entry name" value="Acyl-CoA N-acyltransferases (Nat)"/>
    <property type="match status" value="1"/>
</dbReference>
<dbReference type="Proteomes" id="UP001253545">
    <property type="component" value="Unassembled WGS sequence"/>
</dbReference>
<keyword evidence="3" id="KW-1185">Reference proteome</keyword>
<name>A0ABU2ZVW1_9ALTE</name>
<accession>A0ABU2ZVW1</accession>
<dbReference type="InterPro" id="IPR000182">
    <property type="entry name" value="GNAT_dom"/>
</dbReference>
<protein>
    <submittedName>
        <fullName evidence="2">GNAT family N-acetyltransferase</fullName>
    </submittedName>
</protein>
<dbReference type="Gene3D" id="3.40.630.30">
    <property type="match status" value="1"/>
</dbReference>
<dbReference type="PANTHER" id="PTHR43792">
    <property type="entry name" value="GNAT FAMILY, PUTATIVE (AFU_ORTHOLOGUE AFUA_3G00765)-RELATED-RELATED"/>
    <property type="match status" value="1"/>
</dbReference>
<dbReference type="PROSITE" id="PS51186">
    <property type="entry name" value="GNAT"/>
    <property type="match status" value="1"/>
</dbReference>
<reference evidence="2 3" key="1">
    <citation type="submission" date="2023-09" db="EMBL/GenBank/DDBJ databases">
        <authorList>
            <person name="Rey-Velasco X."/>
        </authorList>
    </citation>
    <scope>NUCLEOTIDE SEQUENCE [LARGE SCALE GENOMIC DNA]</scope>
    <source>
        <strain evidence="2 3">P117</strain>
    </source>
</reference>
<organism evidence="2 3">
    <name type="scientific">Glaciecola petra</name>
    <dbReference type="NCBI Taxonomy" id="3075602"/>
    <lineage>
        <taxon>Bacteria</taxon>
        <taxon>Pseudomonadati</taxon>
        <taxon>Pseudomonadota</taxon>
        <taxon>Gammaproteobacteria</taxon>
        <taxon>Alteromonadales</taxon>
        <taxon>Alteromonadaceae</taxon>
        <taxon>Glaciecola</taxon>
    </lineage>
</organism>
<comment type="caution">
    <text evidence="2">The sequence shown here is derived from an EMBL/GenBank/DDBJ whole genome shotgun (WGS) entry which is preliminary data.</text>
</comment>
<dbReference type="PANTHER" id="PTHR43792:SF1">
    <property type="entry name" value="N-ACETYLTRANSFERASE DOMAIN-CONTAINING PROTEIN"/>
    <property type="match status" value="1"/>
</dbReference>
<gene>
    <name evidence="2" type="ORF">RM552_16115</name>
</gene>
<dbReference type="InterPro" id="IPR016181">
    <property type="entry name" value="Acyl_CoA_acyltransferase"/>
</dbReference>
<proteinExistence type="predicted"/>
<feature type="domain" description="N-acetyltransferase" evidence="1">
    <location>
        <begin position="9"/>
        <end position="179"/>
    </location>
</feature>
<evidence type="ECO:0000259" key="1">
    <source>
        <dbReference type="PROSITE" id="PS51186"/>
    </source>
</evidence>
<dbReference type="Pfam" id="PF13302">
    <property type="entry name" value="Acetyltransf_3"/>
    <property type="match status" value="1"/>
</dbReference>
<evidence type="ECO:0000313" key="3">
    <source>
        <dbReference type="Proteomes" id="UP001253545"/>
    </source>
</evidence>
<dbReference type="InterPro" id="IPR051531">
    <property type="entry name" value="N-acetyltransferase"/>
</dbReference>
<evidence type="ECO:0000313" key="2">
    <source>
        <dbReference type="EMBL" id="MDT0596381.1"/>
    </source>
</evidence>